<dbReference type="Proteomes" id="UP001595075">
    <property type="component" value="Unassembled WGS sequence"/>
</dbReference>
<dbReference type="EMBL" id="JAZHXI010000007">
    <property type="protein sequence ID" value="KAL2069709.1"/>
    <property type="molecule type" value="Genomic_DNA"/>
</dbReference>
<organism evidence="2 3">
    <name type="scientific">Oculimacula yallundae</name>
    <dbReference type="NCBI Taxonomy" id="86028"/>
    <lineage>
        <taxon>Eukaryota</taxon>
        <taxon>Fungi</taxon>
        <taxon>Dikarya</taxon>
        <taxon>Ascomycota</taxon>
        <taxon>Pezizomycotina</taxon>
        <taxon>Leotiomycetes</taxon>
        <taxon>Helotiales</taxon>
        <taxon>Ploettnerulaceae</taxon>
        <taxon>Oculimacula</taxon>
    </lineage>
</organism>
<feature type="region of interest" description="Disordered" evidence="1">
    <location>
        <begin position="1"/>
        <end position="22"/>
    </location>
</feature>
<reference evidence="2 3" key="1">
    <citation type="journal article" date="2024" name="Commun. Biol.">
        <title>Comparative genomic analysis of thermophilic fungi reveals convergent evolutionary adaptations and gene losses.</title>
        <authorList>
            <person name="Steindorff A.S."/>
            <person name="Aguilar-Pontes M.V."/>
            <person name="Robinson A.J."/>
            <person name="Andreopoulos B."/>
            <person name="LaButti K."/>
            <person name="Kuo A."/>
            <person name="Mondo S."/>
            <person name="Riley R."/>
            <person name="Otillar R."/>
            <person name="Haridas S."/>
            <person name="Lipzen A."/>
            <person name="Grimwood J."/>
            <person name="Schmutz J."/>
            <person name="Clum A."/>
            <person name="Reid I.D."/>
            <person name="Moisan M.C."/>
            <person name="Butler G."/>
            <person name="Nguyen T.T.M."/>
            <person name="Dewar K."/>
            <person name="Conant G."/>
            <person name="Drula E."/>
            <person name="Henrissat B."/>
            <person name="Hansel C."/>
            <person name="Singer S."/>
            <person name="Hutchinson M.I."/>
            <person name="de Vries R.P."/>
            <person name="Natvig D.O."/>
            <person name="Powell A.J."/>
            <person name="Tsang A."/>
            <person name="Grigoriev I.V."/>
        </authorList>
    </citation>
    <scope>NUCLEOTIDE SEQUENCE [LARGE SCALE GENOMIC DNA]</scope>
    <source>
        <strain evidence="2 3">CBS 494.80</strain>
    </source>
</reference>
<comment type="caution">
    <text evidence="2">The sequence shown here is derived from an EMBL/GenBank/DDBJ whole genome shotgun (WGS) entry which is preliminary data.</text>
</comment>
<evidence type="ECO:0000313" key="2">
    <source>
        <dbReference type="EMBL" id="KAL2069709.1"/>
    </source>
</evidence>
<protein>
    <submittedName>
        <fullName evidence="2">Uncharacterized protein</fullName>
    </submittedName>
</protein>
<evidence type="ECO:0000256" key="1">
    <source>
        <dbReference type="SAM" id="MobiDB-lite"/>
    </source>
</evidence>
<accession>A0ABR4CKM8</accession>
<proteinExistence type="predicted"/>
<feature type="compositionally biased region" description="Polar residues" evidence="1">
    <location>
        <begin position="1"/>
        <end position="16"/>
    </location>
</feature>
<sequence length="89" mass="10038">MGVRAISSQAKPTTPIHQDPDPVRPIVLHFTSREGNLLFSCSALKAIRKEGFHVPHDANCDHSVPFHNIFHGSHHEDGLLYLFQRLHIP</sequence>
<name>A0ABR4CKM8_9HELO</name>
<evidence type="ECO:0000313" key="3">
    <source>
        <dbReference type="Proteomes" id="UP001595075"/>
    </source>
</evidence>
<gene>
    <name evidence="2" type="ORF">VTL71DRAFT_14388</name>
</gene>
<keyword evidence="3" id="KW-1185">Reference proteome</keyword>